<organism evidence="1 2">
    <name type="scientific">Lacticaseibacillus casei DSM 20011 = JCM 1134 = ATCC 393</name>
    <dbReference type="NCBI Taxonomy" id="1423732"/>
    <lineage>
        <taxon>Bacteria</taxon>
        <taxon>Bacillati</taxon>
        <taxon>Bacillota</taxon>
        <taxon>Bacilli</taxon>
        <taxon>Lactobacillales</taxon>
        <taxon>Lactobacillaceae</taxon>
        <taxon>Lacticaseibacillus</taxon>
    </lineage>
</organism>
<sequence length="114" mass="12665">MKVTGMNFDVIQDEYGKIKVALFAEDENGSLDRVLLVTDNYEQLVRAAQALNFETVKGTLRTTGLNFNDSEEVTGENENTVRTSEGYFKTTNQFGEWSISKMNPAYHLTGGGAD</sequence>
<protein>
    <submittedName>
        <fullName evidence="1">Hypothetical phage protein</fullName>
    </submittedName>
</protein>
<evidence type="ECO:0000313" key="1">
    <source>
        <dbReference type="EMBL" id="BAN73869.1"/>
    </source>
</evidence>
<proteinExistence type="predicted"/>
<gene>
    <name evidence="1" type="ORF">LBCZ_0701</name>
</gene>
<dbReference type="Proteomes" id="UP000015560">
    <property type="component" value="Chromosome"/>
</dbReference>
<evidence type="ECO:0000313" key="2">
    <source>
        <dbReference type="Proteomes" id="UP000015560"/>
    </source>
</evidence>
<reference evidence="1 2" key="1">
    <citation type="journal article" date="2013" name="PLoS ONE">
        <title>Genomic Adaptation of the Lactobacillus casei Group.</title>
        <authorList>
            <person name="Toh H."/>
            <person name="Oshima K."/>
            <person name="Nakano A."/>
            <person name="Takahata M."/>
            <person name="Murakami M."/>
            <person name="Takaki T."/>
            <person name="Nishiyama H."/>
            <person name="Igimi S."/>
            <person name="Hattori M."/>
            <person name="Morita H."/>
        </authorList>
    </citation>
    <scope>NUCLEOTIDE SEQUENCE [LARGE SCALE GENOMIC DNA]</scope>
    <source>
        <strain evidence="1 2">ATCC 393</strain>
    </source>
</reference>
<dbReference type="EMBL" id="AP012544">
    <property type="protein sequence ID" value="BAN73869.1"/>
    <property type="molecule type" value="Genomic_DNA"/>
</dbReference>
<dbReference type="AlphaFoldDB" id="A0AAD1AN03"/>
<accession>A0AAD1AN03</accession>
<name>A0AAD1AN03_LACCA</name>